<dbReference type="SUPFAM" id="SSF161098">
    <property type="entry name" value="MetI-like"/>
    <property type="match status" value="1"/>
</dbReference>
<evidence type="ECO:0000256" key="2">
    <source>
        <dbReference type="ARBA" id="ARBA00004429"/>
    </source>
</evidence>
<evidence type="ECO:0000256" key="1">
    <source>
        <dbReference type="ARBA" id="ARBA00003159"/>
    </source>
</evidence>
<accession>A0A2V4TKR0</accession>
<dbReference type="InterPro" id="IPR035906">
    <property type="entry name" value="MetI-like_sf"/>
</dbReference>
<dbReference type="PROSITE" id="PS50928">
    <property type="entry name" value="ABC_TM1"/>
    <property type="match status" value="1"/>
</dbReference>
<dbReference type="AlphaFoldDB" id="A0A2V4TKR0"/>
<dbReference type="Pfam" id="PF00528">
    <property type="entry name" value="BPD_transp_1"/>
    <property type="match status" value="1"/>
</dbReference>
<gene>
    <name evidence="12" type="ORF">C7410_1326</name>
</gene>
<comment type="caution">
    <text evidence="12">The sequence shown here is derived from an EMBL/GenBank/DDBJ whole genome shotgun (WGS) entry which is preliminary data.</text>
</comment>
<comment type="function">
    <text evidence="1">Part of the binding-protein-dependent transport system for glutamine; probably responsible for the translocation of the substrate across the membrane.</text>
</comment>
<dbReference type="NCBIfam" id="TIGR01726">
    <property type="entry name" value="HEQRo_perm_3TM"/>
    <property type="match status" value="1"/>
</dbReference>
<comment type="similarity">
    <text evidence="3">Belongs to the binding-protein-dependent transport system permease family. HisMQ subfamily.</text>
</comment>
<evidence type="ECO:0000313" key="12">
    <source>
        <dbReference type="EMBL" id="PYE15694.1"/>
    </source>
</evidence>
<dbReference type="OrthoDB" id="9809799at2"/>
<evidence type="ECO:0000256" key="5">
    <source>
        <dbReference type="ARBA" id="ARBA00022475"/>
    </source>
</evidence>
<feature type="transmembrane region" description="Helical" evidence="10">
    <location>
        <begin position="93"/>
        <end position="111"/>
    </location>
</feature>
<dbReference type="PANTHER" id="PTHR30614">
    <property type="entry name" value="MEMBRANE COMPONENT OF AMINO ACID ABC TRANSPORTER"/>
    <property type="match status" value="1"/>
</dbReference>
<evidence type="ECO:0000313" key="13">
    <source>
        <dbReference type="Proteomes" id="UP000247772"/>
    </source>
</evidence>
<sequence length="256" mass="28438">MKIKCRFSRPYSTLALLFFTIPIPLYAATVGDGRSAWSQLGPWMPNIIRGFGFDILISFLAMLIGTILGFGLGVGQVSPQRYVRVTSRYLSQLFRNAPWLVILFFCVYLLPYEIHVFSHTIQLPGWVKGVFGLSFPVMGNVSEVVRGGIQSLPSGQWEAAASLGLTRKQTMRFCIVPQALRRMAAPWMNTYAILMMSTPLVSIVGVEDCVTLASSALAALANPALMMPVYGLILVLFFAYCAPIAVLTKRLERRFR</sequence>
<keyword evidence="8 10" id="KW-1133">Transmembrane helix</keyword>
<dbReference type="GO" id="GO:0043190">
    <property type="term" value="C:ATP-binding cassette (ABC) transporter complex"/>
    <property type="evidence" value="ECO:0007669"/>
    <property type="project" value="InterPro"/>
</dbReference>
<evidence type="ECO:0000256" key="7">
    <source>
        <dbReference type="ARBA" id="ARBA00022970"/>
    </source>
</evidence>
<keyword evidence="5" id="KW-1003">Cell membrane</keyword>
<evidence type="ECO:0000256" key="6">
    <source>
        <dbReference type="ARBA" id="ARBA00022692"/>
    </source>
</evidence>
<keyword evidence="7" id="KW-0029">Amino-acid transport</keyword>
<dbReference type="Proteomes" id="UP000247772">
    <property type="component" value="Unassembled WGS sequence"/>
</dbReference>
<dbReference type="EMBL" id="QJSQ01000032">
    <property type="protein sequence ID" value="PYE15694.1"/>
    <property type="molecule type" value="Genomic_DNA"/>
</dbReference>
<evidence type="ECO:0000259" key="11">
    <source>
        <dbReference type="PROSITE" id="PS50928"/>
    </source>
</evidence>
<dbReference type="Gene3D" id="1.10.3720.10">
    <property type="entry name" value="MetI-like"/>
    <property type="match status" value="1"/>
</dbReference>
<dbReference type="InterPro" id="IPR000515">
    <property type="entry name" value="MetI-like"/>
</dbReference>
<reference evidence="12 13" key="1">
    <citation type="submission" date="2018-06" db="EMBL/GenBank/DDBJ databases">
        <title>Genomic Encyclopedia of Type Strains, Phase IV (KMG-V): Genome sequencing to study the core and pangenomes of soil and plant-associated prokaryotes.</title>
        <authorList>
            <person name="Whitman W."/>
        </authorList>
    </citation>
    <scope>NUCLEOTIDE SEQUENCE [LARGE SCALE GENOMIC DNA]</scope>
    <source>
        <strain evidence="12 13">SRCL-318</strain>
    </source>
</reference>
<evidence type="ECO:0000256" key="10">
    <source>
        <dbReference type="RuleBase" id="RU363032"/>
    </source>
</evidence>
<evidence type="ECO:0000256" key="9">
    <source>
        <dbReference type="ARBA" id="ARBA00023136"/>
    </source>
</evidence>
<organism evidence="12 13">
    <name type="scientific">Paraburkholderia silvatlantica</name>
    <dbReference type="NCBI Taxonomy" id="321895"/>
    <lineage>
        <taxon>Bacteria</taxon>
        <taxon>Pseudomonadati</taxon>
        <taxon>Pseudomonadota</taxon>
        <taxon>Betaproteobacteria</taxon>
        <taxon>Burkholderiales</taxon>
        <taxon>Burkholderiaceae</taxon>
        <taxon>Paraburkholderia</taxon>
    </lineage>
</organism>
<feature type="transmembrane region" description="Helical" evidence="10">
    <location>
        <begin position="51"/>
        <end position="72"/>
    </location>
</feature>
<dbReference type="GO" id="GO:0006865">
    <property type="term" value="P:amino acid transport"/>
    <property type="evidence" value="ECO:0007669"/>
    <property type="project" value="UniProtKB-KW"/>
</dbReference>
<dbReference type="GO" id="GO:0022857">
    <property type="term" value="F:transmembrane transporter activity"/>
    <property type="evidence" value="ECO:0007669"/>
    <property type="project" value="InterPro"/>
</dbReference>
<feature type="domain" description="ABC transmembrane type-1" evidence="11">
    <location>
        <begin position="51"/>
        <end position="238"/>
    </location>
</feature>
<comment type="subcellular location">
    <subcellularLocation>
        <location evidence="2">Cell inner membrane</location>
        <topology evidence="2">Multi-pass membrane protein</topology>
    </subcellularLocation>
    <subcellularLocation>
        <location evidence="10">Cell membrane</location>
        <topology evidence="10">Multi-pass membrane protein</topology>
    </subcellularLocation>
</comment>
<evidence type="ECO:0000256" key="8">
    <source>
        <dbReference type="ARBA" id="ARBA00022989"/>
    </source>
</evidence>
<protein>
    <submittedName>
        <fullName evidence="12">Amino acid ABC transporter membrane protein 2 (PAAT family)</fullName>
    </submittedName>
</protein>
<feature type="transmembrane region" description="Helical" evidence="10">
    <location>
        <begin position="227"/>
        <end position="247"/>
    </location>
</feature>
<evidence type="ECO:0000256" key="4">
    <source>
        <dbReference type="ARBA" id="ARBA00022448"/>
    </source>
</evidence>
<dbReference type="InterPro" id="IPR010065">
    <property type="entry name" value="AA_ABC_transptr_permease_3TM"/>
</dbReference>
<dbReference type="CDD" id="cd06261">
    <property type="entry name" value="TM_PBP2"/>
    <property type="match status" value="1"/>
</dbReference>
<dbReference type="PANTHER" id="PTHR30614:SF20">
    <property type="entry name" value="GLUTAMINE TRANSPORT SYSTEM PERMEASE PROTEIN GLNP"/>
    <property type="match status" value="1"/>
</dbReference>
<keyword evidence="9 10" id="KW-0472">Membrane</keyword>
<keyword evidence="4 10" id="KW-0813">Transport</keyword>
<name>A0A2V4TKR0_9BURK</name>
<evidence type="ECO:0000256" key="3">
    <source>
        <dbReference type="ARBA" id="ARBA00010072"/>
    </source>
</evidence>
<dbReference type="InterPro" id="IPR043429">
    <property type="entry name" value="ArtM/GltK/GlnP/TcyL/YhdX-like"/>
</dbReference>
<proteinExistence type="inferred from homology"/>
<keyword evidence="6 10" id="KW-0812">Transmembrane</keyword>